<dbReference type="SMART" id="SM00176">
    <property type="entry name" value="RAN"/>
    <property type="match status" value="1"/>
</dbReference>
<comment type="similarity">
    <text evidence="1">Belongs to the small GTPase superfamily. Rab family.</text>
</comment>
<dbReference type="InterPro" id="IPR005225">
    <property type="entry name" value="Small_GTP-bd"/>
</dbReference>
<dbReference type="PANTHER" id="PTHR47980">
    <property type="entry name" value="LD44762P"/>
    <property type="match status" value="1"/>
</dbReference>
<dbReference type="AlphaFoldDB" id="A0A6B2L937"/>
<dbReference type="InterPro" id="IPR001806">
    <property type="entry name" value="Small_GTPase"/>
</dbReference>
<dbReference type="SUPFAM" id="SSF52540">
    <property type="entry name" value="P-loop containing nucleoside triphosphate hydrolases"/>
    <property type="match status" value="1"/>
</dbReference>
<proteinExistence type="inferred from homology"/>
<reference evidence="5" key="1">
    <citation type="journal article" date="2020" name="J. Eukaryot. Microbiol.">
        <title>De novo Sequencing, Assembly and Annotation of the Transcriptome for the Free-Living Testate Amoeba Arcella intermedia.</title>
        <authorList>
            <person name="Ribeiro G.M."/>
            <person name="Porfirio-Sousa A.L."/>
            <person name="Maurer-Alcala X.X."/>
            <person name="Katz L.A."/>
            <person name="Lahr D.J.G."/>
        </authorList>
    </citation>
    <scope>NUCLEOTIDE SEQUENCE</scope>
</reference>
<dbReference type="SMART" id="SM00175">
    <property type="entry name" value="RAB"/>
    <property type="match status" value="1"/>
</dbReference>
<evidence type="ECO:0000256" key="2">
    <source>
        <dbReference type="ARBA" id="ARBA00022741"/>
    </source>
</evidence>
<dbReference type="InterPro" id="IPR027417">
    <property type="entry name" value="P-loop_NTPase"/>
</dbReference>
<evidence type="ECO:0000256" key="3">
    <source>
        <dbReference type="ARBA" id="ARBA00023134"/>
    </source>
</evidence>
<dbReference type="PROSITE" id="PS51419">
    <property type="entry name" value="RAB"/>
    <property type="match status" value="1"/>
</dbReference>
<protein>
    <submittedName>
        <fullName evidence="5">Uncharacterized protein</fullName>
    </submittedName>
</protein>
<evidence type="ECO:0000313" key="5">
    <source>
        <dbReference type="EMBL" id="NDV33514.1"/>
    </source>
</evidence>
<dbReference type="NCBIfam" id="TIGR00231">
    <property type="entry name" value="small_GTP"/>
    <property type="match status" value="1"/>
</dbReference>
<dbReference type="Gene3D" id="3.40.50.300">
    <property type="entry name" value="P-loop containing nucleotide triphosphate hydrolases"/>
    <property type="match status" value="1"/>
</dbReference>
<dbReference type="Pfam" id="PF00071">
    <property type="entry name" value="Ras"/>
    <property type="match status" value="1"/>
</dbReference>
<dbReference type="PROSITE" id="PS51421">
    <property type="entry name" value="RAS"/>
    <property type="match status" value="1"/>
</dbReference>
<organism evidence="5">
    <name type="scientific">Arcella intermedia</name>
    <dbReference type="NCBI Taxonomy" id="1963864"/>
    <lineage>
        <taxon>Eukaryota</taxon>
        <taxon>Amoebozoa</taxon>
        <taxon>Tubulinea</taxon>
        <taxon>Elardia</taxon>
        <taxon>Arcellinida</taxon>
        <taxon>Sphaerothecina</taxon>
        <taxon>Arcellidae</taxon>
        <taxon>Arcella</taxon>
    </lineage>
</organism>
<dbReference type="CDD" id="cd00154">
    <property type="entry name" value="Rab"/>
    <property type="match status" value="1"/>
</dbReference>
<keyword evidence="4" id="KW-0449">Lipoprotein</keyword>
<dbReference type="PRINTS" id="PR00449">
    <property type="entry name" value="RASTRNSFRMNG"/>
</dbReference>
<dbReference type="GO" id="GO:0003924">
    <property type="term" value="F:GTPase activity"/>
    <property type="evidence" value="ECO:0007669"/>
    <property type="project" value="InterPro"/>
</dbReference>
<sequence length="334" mass="37911">MDRSGYDHFYKLLICGDSAVGKSCFLLRLIEGKFYSDVMTTIGIDFKTIQAYTHQHVIKLQIWDTAGQERFSTLTDAYYRGSQGVILMFDVSNRATFNNIQLWHKKTMQHAPLCALLLMGNKVDISPRAVSEEEGQRLAEDMGMKYCETSVMLNKNIEESVLSLVEEIFYGGDPVEQEKGVDPEEEVEVGREECVCYEGNVNLVSLGTPLREFLNARIGISALSSNKQHDLAFWMKILINEQYTGMFPLAEQGTIKRFGWLTVLESGRGRYLIQCKEQNSKSFAKFLVSSCPGYSDGGELSPQQVMMSQWCLYVAYCSMDNSRYTPRRCQVPVN</sequence>
<evidence type="ECO:0000256" key="4">
    <source>
        <dbReference type="ARBA" id="ARBA00023288"/>
    </source>
</evidence>
<dbReference type="SMART" id="SM00173">
    <property type="entry name" value="RAS"/>
    <property type="match status" value="1"/>
</dbReference>
<dbReference type="InterPro" id="IPR050305">
    <property type="entry name" value="Small_GTPase_Rab"/>
</dbReference>
<evidence type="ECO:0000256" key="1">
    <source>
        <dbReference type="ARBA" id="ARBA00006270"/>
    </source>
</evidence>
<dbReference type="PROSITE" id="PS51420">
    <property type="entry name" value="RHO"/>
    <property type="match status" value="1"/>
</dbReference>
<dbReference type="SMART" id="SM00174">
    <property type="entry name" value="RHO"/>
    <property type="match status" value="1"/>
</dbReference>
<name>A0A6B2L937_9EUKA</name>
<keyword evidence="3" id="KW-0342">GTP-binding</keyword>
<dbReference type="FunFam" id="3.40.50.300:FF:001447">
    <property type="entry name" value="Ras-related protein Rab-1B"/>
    <property type="match status" value="1"/>
</dbReference>
<accession>A0A6B2L937</accession>
<dbReference type="EMBL" id="GIBP01004545">
    <property type="protein sequence ID" value="NDV33514.1"/>
    <property type="molecule type" value="Transcribed_RNA"/>
</dbReference>
<keyword evidence="2" id="KW-0547">Nucleotide-binding</keyword>
<dbReference type="GO" id="GO:0005525">
    <property type="term" value="F:GTP binding"/>
    <property type="evidence" value="ECO:0007669"/>
    <property type="project" value="UniProtKB-KW"/>
</dbReference>